<protein>
    <submittedName>
        <fullName evidence="1">Uncharacterized protein</fullName>
    </submittedName>
</protein>
<gene>
    <name evidence="1" type="ORF">LCGC14_0854850</name>
</gene>
<evidence type="ECO:0000313" key="1">
    <source>
        <dbReference type="EMBL" id="KKN28359.1"/>
    </source>
</evidence>
<dbReference type="AlphaFoldDB" id="A0A0F9PE02"/>
<accession>A0A0F9PE02</accession>
<comment type="caution">
    <text evidence="1">The sequence shown here is derived from an EMBL/GenBank/DDBJ whole genome shotgun (WGS) entry which is preliminary data.</text>
</comment>
<dbReference type="EMBL" id="LAZR01002570">
    <property type="protein sequence ID" value="KKN28359.1"/>
    <property type="molecule type" value="Genomic_DNA"/>
</dbReference>
<proteinExistence type="predicted"/>
<organism evidence="1">
    <name type="scientific">marine sediment metagenome</name>
    <dbReference type="NCBI Taxonomy" id="412755"/>
    <lineage>
        <taxon>unclassified sequences</taxon>
        <taxon>metagenomes</taxon>
        <taxon>ecological metagenomes</taxon>
    </lineage>
</organism>
<sequence>MQKSEIIKKYKEKNIKFDYKVEERTEKEIKVSVSFESCKREFNKLNDLNIDEKDFNPTEAGIKMFNILNCVYKGIYDINYEIKSDKILFSLKTIME</sequence>
<reference evidence="1" key="1">
    <citation type="journal article" date="2015" name="Nature">
        <title>Complex archaea that bridge the gap between prokaryotes and eukaryotes.</title>
        <authorList>
            <person name="Spang A."/>
            <person name="Saw J.H."/>
            <person name="Jorgensen S.L."/>
            <person name="Zaremba-Niedzwiedzka K."/>
            <person name="Martijn J."/>
            <person name="Lind A.E."/>
            <person name="van Eijk R."/>
            <person name="Schleper C."/>
            <person name="Guy L."/>
            <person name="Ettema T.J."/>
        </authorList>
    </citation>
    <scope>NUCLEOTIDE SEQUENCE</scope>
</reference>
<name>A0A0F9PE02_9ZZZZ</name>